<organism evidence="3 4">
    <name type="scientific">Streptomonospora litoralis</name>
    <dbReference type="NCBI Taxonomy" id="2498135"/>
    <lineage>
        <taxon>Bacteria</taxon>
        <taxon>Bacillati</taxon>
        <taxon>Actinomycetota</taxon>
        <taxon>Actinomycetes</taxon>
        <taxon>Streptosporangiales</taxon>
        <taxon>Nocardiopsidaceae</taxon>
        <taxon>Streptomonospora</taxon>
    </lineage>
</organism>
<evidence type="ECO:0000313" key="4">
    <source>
        <dbReference type="Proteomes" id="UP000292235"/>
    </source>
</evidence>
<protein>
    <submittedName>
        <fullName evidence="3">Uncharacterized protein</fullName>
    </submittedName>
</protein>
<evidence type="ECO:0000256" key="2">
    <source>
        <dbReference type="SAM" id="Phobius"/>
    </source>
</evidence>
<evidence type="ECO:0000256" key="1">
    <source>
        <dbReference type="SAM" id="MobiDB-lite"/>
    </source>
</evidence>
<dbReference type="EMBL" id="CP036455">
    <property type="protein sequence ID" value="QBI52819.1"/>
    <property type="molecule type" value="Genomic_DNA"/>
</dbReference>
<keyword evidence="2" id="KW-1133">Transmembrane helix</keyword>
<sequence>MARQRPHPPTEPSGGSGSSAGDAEFPGPPGGPLPPRHAGGGPPGASSAWGGAAADAPAAAAPPSFQRRNRWIGGAVAGVAAVGVTAAFVWAALDEGPPYADLAACEKLLPREAVDGIPGLEGAAVDGSEMTRGETYSDRIVEQVECWTGADDDRSTVVTTISMRRYAPQAAQDDYAPLRRALDRERGELSGGVEIGSSGRRDDAYYGSAAADVAVRPLDAGDDGFTVSYTDADLGGMSRIYGDMEHWAVAQFRDRNLVVQVLHQGTADMSAAERTRAVADLARLVERRTAETAATV</sequence>
<dbReference type="Proteomes" id="UP000292235">
    <property type="component" value="Chromosome"/>
</dbReference>
<gene>
    <name evidence="3" type="ORF">EKD16_05060</name>
</gene>
<dbReference type="OrthoDB" id="3431194at2"/>
<dbReference type="AlphaFoldDB" id="A0A4P6Q1V8"/>
<evidence type="ECO:0000313" key="3">
    <source>
        <dbReference type="EMBL" id="QBI52819.1"/>
    </source>
</evidence>
<feature type="compositionally biased region" description="Pro residues" evidence="1">
    <location>
        <begin position="26"/>
        <end position="35"/>
    </location>
</feature>
<proteinExistence type="predicted"/>
<name>A0A4P6Q1V8_9ACTN</name>
<feature type="transmembrane region" description="Helical" evidence="2">
    <location>
        <begin position="71"/>
        <end position="93"/>
    </location>
</feature>
<accession>A0A4P6Q1V8</accession>
<keyword evidence="2" id="KW-0472">Membrane</keyword>
<feature type="compositionally biased region" description="Low complexity" evidence="1">
    <location>
        <begin position="44"/>
        <end position="55"/>
    </location>
</feature>
<keyword evidence="4" id="KW-1185">Reference proteome</keyword>
<feature type="region of interest" description="Disordered" evidence="1">
    <location>
        <begin position="1"/>
        <end position="55"/>
    </location>
</feature>
<keyword evidence="2" id="KW-0812">Transmembrane</keyword>
<dbReference type="KEGG" id="strr:EKD16_05060"/>
<dbReference type="RefSeq" id="WP_131097301.1">
    <property type="nucleotide sequence ID" value="NZ_CP036455.1"/>
</dbReference>
<reference evidence="3 4" key="1">
    <citation type="submission" date="2019-02" db="EMBL/GenBank/DDBJ databases">
        <authorList>
            <person name="Khodamoradi S."/>
            <person name="Hahnke R.L."/>
            <person name="Kaempfer P."/>
            <person name="Schumann P."/>
            <person name="Rohde M."/>
            <person name="Steinert M."/>
            <person name="Luzhetskyy A."/>
            <person name="Wink J."/>
            <person name="Ruckert C."/>
        </authorList>
    </citation>
    <scope>NUCLEOTIDE SEQUENCE [LARGE SCALE GENOMIC DNA]</scope>
    <source>
        <strain evidence="3 4">M2</strain>
    </source>
</reference>